<dbReference type="SUPFAM" id="SSF47336">
    <property type="entry name" value="ACP-like"/>
    <property type="match status" value="2"/>
</dbReference>
<dbReference type="InterPro" id="IPR006162">
    <property type="entry name" value="Ppantetheine_attach_site"/>
</dbReference>
<dbReference type="PANTHER" id="PTHR45527:SF1">
    <property type="entry name" value="FATTY ACID SYNTHASE"/>
    <property type="match status" value="1"/>
</dbReference>
<dbReference type="Pfam" id="PF00668">
    <property type="entry name" value="Condensation"/>
    <property type="match status" value="1"/>
</dbReference>
<dbReference type="RefSeq" id="WP_311598069.1">
    <property type="nucleotide sequence ID" value="NZ_JAVREM010000010.1"/>
</dbReference>
<dbReference type="InterPro" id="IPR020806">
    <property type="entry name" value="PKS_PP-bd"/>
</dbReference>
<dbReference type="CDD" id="cd19531">
    <property type="entry name" value="LCL_NRPS-like"/>
    <property type="match status" value="1"/>
</dbReference>
<dbReference type="SUPFAM" id="SSF52777">
    <property type="entry name" value="CoA-dependent acyltransferases"/>
    <property type="match status" value="2"/>
</dbReference>
<keyword evidence="2" id="KW-0596">Phosphopantetheine</keyword>
<feature type="domain" description="Carrier" evidence="4">
    <location>
        <begin position="162"/>
        <end position="240"/>
    </location>
</feature>
<organism evidence="5 6">
    <name type="scientific">Streptomyces millisiae</name>
    <dbReference type="NCBI Taxonomy" id="3075542"/>
    <lineage>
        <taxon>Bacteria</taxon>
        <taxon>Bacillati</taxon>
        <taxon>Actinomycetota</taxon>
        <taxon>Actinomycetes</taxon>
        <taxon>Kitasatosporales</taxon>
        <taxon>Streptomycetaceae</taxon>
        <taxon>Streptomyces</taxon>
    </lineage>
</organism>
<evidence type="ECO:0000313" key="6">
    <source>
        <dbReference type="Proteomes" id="UP001183420"/>
    </source>
</evidence>
<dbReference type="EMBL" id="JAVREM010000010">
    <property type="protein sequence ID" value="MDT0319037.1"/>
    <property type="molecule type" value="Genomic_DNA"/>
</dbReference>
<keyword evidence="6" id="KW-1185">Reference proteome</keyword>
<dbReference type="InterPro" id="IPR009081">
    <property type="entry name" value="PP-bd_ACP"/>
</dbReference>
<protein>
    <submittedName>
        <fullName evidence="5">Condensation domain-containing protein</fullName>
    </submittedName>
</protein>
<evidence type="ECO:0000256" key="3">
    <source>
        <dbReference type="ARBA" id="ARBA00022553"/>
    </source>
</evidence>
<evidence type="ECO:0000313" key="5">
    <source>
        <dbReference type="EMBL" id="MDT0319037.1"/>
    </source>
</evidence>
<name>A0ABU2LN74_9ACTN</name>
<dbReference type="PROSITE" id="PS00012">
    <property type="entry name" value="PHOSPHOPANTETHEINE"/>
    <property type="match status" value="1"/>
</dbReference>
<dbReference type="Gene3D" id="3.30.559.10">
    <property type="entry name" value="Chloramphenicol acetyltransferase-like domain"/>
    <property type="match status" value="1"/>
</dbReference>
<accession>A0ABU2LN74</accession>
<feature type="domain" description="Carrier" evidence="4">
    <location>
        <begin position="682"/>
        <end position="756"/>
    </location>
</feature>
<comment type="caution">
    <text evidence="5">The sequence shown here is derived from an EMBL/GenBank/DDBJ whole genome shotgun (WGS) entry which is preliminary data.</text>
</comment>
<evidence type="ECO:0000256" key="2">
    <source>
        <dbReference type="ARBA" id="ARBA00022450"/>
    </source>
</evidence>
<dbReference type="InterPro" id="IPR001242">
    <property type="entry name" value="Condensation_dom"/>
</dbReference>
<dbReference type="PANTHER" id="PTHR45527">
    <property type="entry name" value="NONRIBOSOMAL PEPTIDE SYNTHETASE"/>
    <property type="match status" value="1"/>
</dbReference>
<dbReference type="InterPro" id="IPR036736">
    <property type="entry name" value="ACP-like_sf"/>
</dbReference>
<dbReference type="InterPro" id="IPR023213">
    <property type="entry name" value="CAT-like_dom_sf"/>
</dbReference>
<dbReference type="SMART" id="SM00823">
    <property type="entry name" value="PKS_PP"/>
    <property type="match status" value="2"/>
</dbReference>
<dbReference type="Pfam" id="PF00550">
    <property type="entry name" value="PP-binding"/>
    <property type="match status" value="2"/>
</dbReference>
<dbReference type="Gene3D" id="1.10.1200.10">
    <property type="entry name" value="ACP-like"/>
    <property type="match status" value="2"/>
</dbReference>
<dbReference type="PROSITE" id="PS50075">
    <property type="entry name" value="CARRIER"/>
    <property type="match status" value="2"/>
</dbReference>
<dbReference type="Proteomes" id="UP001183420">
    <property type="component" value="Unassembled WGS sequence"/>
</dbReference>
<gene>
    <name evidence="5" type="ORF">RNC47_11890</name>
</gene>
<dbReference type="Gene3D" id="3.30.559.30">
    <property type="entry name" value="Nonribosomal peptide synthetase, condensation domain"/>
    <property type="match status" value="1"/>
</dbReference>
<proteinExistence type="predicted"/>
<comment type="cofactor">
    <cofactor evidence="1">
        <name>pantetheine 4'-phosphate</name>
        <dbReference type="ChEBI" id="CHEBI:47942"/>
    </cofactor>
</comment>
<evidence type="ECO:0000259" key="4">
    <source>
        <dbReference type="PROSITE" id="PS50075"/>
    </source>
</evidence>
<evidence type="ECO:0000256" key="1">
    <source>
        <dbReference type="ARBA" id="ARBA00001957"/>
    </source>
</evidence>
<sequence>MPTDSSFSTLSLPGDLPEPVVPRFFRAVREISCPEASALPLTAGLVAVFAGYTGHAEFVVGDRHFRVTPDTTVGELAQQAGRRADREITLGPWLTLRSGVDSLSAEYETDRYSPALIEGLLTDVRRVLGTSGPTTVAELGIRPLALAHVPAAAQAAPAAKVPPEGALEQAIAEVWSQVIELIAPEEIGRDDNFFALGGHSLAAIRAANRLSERYGVDLPKELISFAPTPREAAQAIAAAIEAGRPCQGFAPLAADAPVPHSEETPLPLAPAQEAIWLFEQWQPDTAAYHVPWAIELTGALEPDRLRRALEAVIERHAVLRTGIVAGDDGSPEAVVVPHAALPWAVHGLARGGAAGSETGLAAEALMARLISETFDLSRPPLLRADLLCLAPDHHVLLLTFHHLTLDGGSLEYLLRDLAMAYEGCELTPLPLQFQDVATWQRRAAGAERTAAARAYWRQELEGAPGPVALPGARERTSLPDHVGDSVGAVLDEAQTGAIRALARRLGVTPFAVLFTAFQVLLRRLTGQHDLVLGTAVTTRDHAECEGLIGPFFNTLPVRTHASEGTPFAEQARQSQERISAALAWKDIPFHTLWAGRGLDREPVYRMLFELSQPPRVPPPAGLEWNYRLLSPPAAKLDLIFSVTDHGSALEVQATYATDRYDRATAERVVSGYREVLAAACPDPLRDLLRRLWAEVLSVPAEQIHPSSDFFGLGGRSLDAVRLSSRLRRTLRVAVPAAQLFRAAGFDSLIDVIRHHATDLDALYRRASLALSAWDLPANERQALIERRDHV</sequence>
<reference evidence="6" key="1">
    <citation type="submission" date="2023-07" db="EMBL/GenBank/DDBJ databases">
        <title>30 novel species of actinomycetes from the DSMZ collection.</title>
        <authorList>
            <person name="Nouioui I."/>
        </authorList>
    </citation>
    <scope>NUCLEOTIDE SEQUENCE [LARGE SCALE GENOMIC DNA]</scope>
    <source>
        <strain evidence="6">DSM 44918</strain>
    </source>
</reference>
<keyword evidence="3" id="KW-0597">Phosphoprotein</keyword>